<dbReference type="Proteomes" id="UP000035680">
    <property type="component" value="Unassembled WGS sequence"/>
</dbReference>
<sequence>MKTITYYTGKKYSELRYEYEKEDERQPFHLDLGFYNASMEEVYPREFLNPSYRKKIIFQNEGELSRLLKMFDIRNLAYFDVPVDDDDLDIFEIDLSELENVLKQRSNPEPSRHAMFISATDCKVLYPEQA</sequence>
<name>A0A0K0F625_STRVS</name>
<keyword evidence="1" id="KW-1185">Reference proteome</keyword>
<proteinExistence type="predicted"/>
<reference evidence="1" key="1">
    <citation type="submission" date="2014-07" db="EMBL/GenBank/DDBJ databases">
        <authorList>
            <person name="Martin A.A"/>
            <person name="De Silva N."/>
        </authorList>
    </citation>
    <scope>NUCLEOTIDE SEQUENCE</scope>
</reference>
<dbReference type="AlphaFoldDB" id="A0A0K0F625"/>
<reference evidence="2" key="2">
    <citation type="submission" date="2015-08" db="UniProtKB">
        <authorList>
            <consortium name="WormBaseParasite"/>
        </authorList>
    </citation>
    <scope>IDENTIFICATION</scope>
</reference>
<protein>
    <submittedName>
        <fullName evidence="2">DUF3110 domain-containing protein</fullName>
    </submittedName>
</protein>
<evidence type="ECO:0000313" key="2">
    <source>
        <dbReference type="WBParaSite" id="SVE_0426800.1"/>
    </source>
</evidence>
<organism evidence="1 2">
    <name type="scientific">Strongyloides venezuelensis</name>
    <name type="common">Threadworm</name>
    <dbReference type="NCBI Taxonomy" id="75913"/>
    <lineage>
        <taxon>Eukaryota</taxon>
        <taxon>Metazoa</taxon>
        <taxon>Ecdysozoa</taxon>
        <taxon>Nematoda</taxon>
        <taxon>Chromadorea</taxon>
        <taxon>Rhabditida</taxon>
        <taxon>Tylenchina</taxon>
        <taxon>Panagrolaimomorpha</taxon>
        <taxon>Strongyloidoidea</taxon>
        <taxon>Strongyloididae</taxon>
        <taxon>Strongyloides</taxon>
    </lineage>
</organism>
<dbReference type="WBParaSite" id="SVE_0426800.1">
    <property type="protein sequence ID" value="SVE_0426800.1"/>
    <property type="gene ID" value="SVE_0426800"/>
</dbReference>
<evidence type="ECO:0000313" key="1">
    <source>
        <dbReference type="Proteomes" id="UP000035680"/>
    </source>
</evidence>
<accession>A0A0K0F625</accession>